<evidence type="ECO:0000256" key="8">
    <source>
        <dbReference type="ARBA" id="ARBA00022741"/>
    </source>
</evidence>
<keyword evidence="6 13" id="KW-0441">Lipid A biosynthesis</keyword>
<protein>
    <recommendedName>
        <fullName evidence="4 13">Tetraacyldisaccharide 4'-kinase</fullName>
        <ecNumber evidence="3 13">2.7.1.130</ecNumber>
    </recommendedName>
    <alternativeName>
        <fullName evidence="12 13">Lipid A 4'-kinase</fullName>
    </alternativeName>
</protein>
<dbReference type="InterPro" id="IPR003758">
    <property type="entry name" value="LpxK"/>
</dbReference>
<keyword evidence="15" id="KW-1185">Reference proteome</keyword>
<evidence type="ECO:0000256" key="9">
    <source>
        <dbReference type="ARBA" id="ARBA00022777"/>
    </source>
</evidence>
<dbReference type="PANTHER" id="PTHR42724:SF1">
    <property type="entry name" value="TETRAACYLDISACCHARIDE 4'-KINASE, MITOCHONDRIAL-RELATED"/>
    <property type="match status" value="1"/>
</dbReference>
<dbReference type="NCBIfam" id="TIGR00682">
    <property type="entry name" value="lpxK"/>
    <property type="match status" value="1"/>
</dbReference>
<evidence type="ECO:0000256" key="4">
    <source>
        <dbReference type="ARBA" id="ARBA00016436"/>
    </source>
</evidence>
<dbReference type="GO" id="GO:0009029">
    <property type="term" value="F:lipid-A 4'-kinase activity"/>
    <property type="evidence" value="ECO:0007669"/>
    <property type="project" value="UniProtKB-EC"/>
</dbReference>
<evidence type="ECO:0000313" key="15">
    <source>
        <dbReference type="Proteomes" id="UP001621714"/>
    </source>
</evidence>
<gene>
    <name evidence="13 14" type="primary">lpxK</name>
    <name evidence="14" type="ORF">V6U78_02695</name>
</gene>
<dbReference type="EC" id="2.7.1.130" evidence="3 13"/>
<comment type="pathway">
    <text evidence="2 13">Glycolipid biosynthesis; lipid IV(A) biosynthesis; lipid IV(A) from (3R)-3-hydroxytetradecanoyl-[acyl-carrier-protein] and UDP-N-acetyl-alpha-D-glucosamine: step 6/6.</text>
</comment>
<dbReference type="Proteomes" id="UP001621714">
    <property type="component" value="Unassembled WGS sequence"/>
</dbReference>
<reference evidence="14 15" key="1">
    <citation type="submission" date="2024-02" db="EMBL/GenBank/DDBJ databases">
        <title>Marinospirillum sp. MEB 164 isolated from Lonar lake sediment.</title>
        <authorList>
            <person name="Joshi A."/>
            <person name="Thite S."/>
        </authorList>
    </citation>
    <scope>NUCLEOTIDE SEQUENCE [LARGE SCALE GENOMIC DNA]</scope>
    <source>
        <strain evidence="14 15">MEB164</strain>
    </source>
</reference>
<evidence type="ECO:0000256" key="13">
    <source>
        <dbReference type="HAMAP-Rule" id="MF_00409"/>
    </source>
</evidence>
<dbReference type="SUPFAM" id="SSF52540">
    <property type="entry name" value="P-loop containing nucleoside triphosphate hydrolases"/>
    <property type="match status" value="1"/>
</dbReference>
<dbReference type="Pfam" id="PF02606">
    <property type="entry name" value="LpxK"/>
    <property type="match status" value="1"/>
</dbReference>
<evidence type="ECO:0000256" key="2">
    <source>
        <dbReference type="ARBA" id="ARBA00004870"/>
    </source>
</evidence>
<comment type="caution">
    <text evidence="14">The sequence shown here is derived from an EMBL/GenBank/DDBJ whole genome shotgun (WGS) entry which is preliminary data.</text>
</comment>
<dbReference type="HAMAP" id="MF_00409">
    <property type="entry name" value="LpxK"/>
    <property type="match status" value="1"/>
</dbReference>
<keyword evidence="7 13" id="KW-0808">Transferase</keyword>
<comment type="similarity">
    <text evidence="13">Belongs to the LpxK family.</text>
</comment>
<organism evidence="14 15">
    <name type="scientific">Marinospirillum alkalitolerans</name>
    <dbReference type="NCBI Taxonomy" id="3123374"/>
    <lineage>
        <taxon>Bacteria</taxon>
        <taxon>Pseudomonadati</taxon>
        <taxon>Pseudomonadota</taxon>
        <taxon>Gammaproteobacteria</taxon>
        <taxon>Oceanospirillales</taxon>
        <taxon>Oceanospirillaceae</taxon>
        <taxon>Marinospirillum</taxon>
    </lineage>
</organism>
<accession>A0ABW8PUI5</accession>
<evidence type="ECO:0000256" key="6">
    <source>
        <dbReference type="ARBA" id="ARBA00022556"/>
    </source>
</evidence>
<evidence type="ECO:0000256" key="12">
    <source>
        <dbReference type="ARBA" id="ARBA00029757"/>
    </source>
</evidence>
<proteinExistence type="inferred from homology"/>
<keyword evidence="8 13" id="KW-0547">Nucleotide-binding</keyword>
<evidence type="ECO:0000256" key="5">
    <source>
        <dbReference type="ARBA" id="ARBA00022516"/>
    </source>
</evidence>
<comment type="function">
    <text evidence="1 13">Transfers the gamma-phosphate of ATP to the 4'-position of a tetraacyldisaccharide 1-phosphate intermediate (termed DS-1-P) to form tetraacyldisaccharide 1,4'-bis-phosphate (lipid IVA).</text>
</comment>
<evidence type="ECO:0000313" key="14">
    <source>
        <dbReference type="EMBL" id="MFK7159945.1"/>
    </source>
</evidence>
<keyword evidence="5 13" id="KW-0444">Lipid biosynthesis</keyword>
<dbReference type="InterPro" id="IPR027417">
    <property type="entry name" value="P-loop_NTPase"/>
</dbReference>
<evidence type="ECO:0000256" key="11">
    <source>
        <dbReference type="ARBA" id="ARBA00023098"/>
    </source>
</evidence>
<keyword evidence="10 13" id="KW-0067">ATP-binding</keyword>
<evidence type="ECO:0000256" key="3">
    <source>
        <dbReference type="ARBA" id="ARBA00012071"/>
    </source>
</evidence>
<sequence>MSFFRRAIERQWYQDRPSWLLGLRPLEALYRAVVARRRQGYQQQLERVQHPGVPVIVVGNLTVGGSGKSPVVAALAQFFQQQGWRPGIVSRGYGGQAPHYPYLVSADTTAAQVGDEPQMLFEQLALPVAVAPDRAAAARLLVEQGCDLLLADDGLQHWALGRDLELVVIDGQRGFGNQHCLPVGPLREPLTRLAQVDALLVQGAPSEDLGRLLEPVPVTAWSYGLKTLGWRRGDGHWQYNCPFAAGQAVQALAGIGHPQRFFDQLQALGLQVSGYPLADHAVMDANTLGRLSAAPLPWVMTAKDAVKLRPWLNEQHWVQEVCADLPKEFLYQLHLQVQQLKEEKYHG</sequence>
<dbReference type="PANTHER" id="PTHR42724">
    <property type="entry name" value="TETRAACYLDISACCHARIDE 4'-KINASE"/>
    <property type="match status" value="1"/>
</dbReference>
<comment type="catalytic activity">
    <reaction evidence="13">
        <text>a lipid A disaccharide + ATP = a lipid IVA + ADP + H(+)</text>
        <dbReference type="Rhea" id="RHEA:67840"/>
        <dbReference type="ChEBI" id="CHEBI:15378"/>
        <dbReference type="ChEBI" id="CHEBI:30616"/>
        <dbReference type="ChEBI" id="CHEBI:176343"/>
        <dbReference type="ChEBI" id="CHEBI:176425"/>
        <dbReference type="ChEBI" id="CHEBI:456216"/>
        <dbReference type="EC" id="2.7.1.130"/>
    </reaction>
</comment>
<name>A0ABW8PUI5_9GAMM</name>
<comment type="caution">
    <text evidence="13">Lacks conserved residue(s) required for the propagation of feature annotation.</text>
</comment>
<evidence type="ECO:0000256" key="10">
    <source>
        <dbReference type="ARBA" id="ARBA00022840"/>
    </source>
</evidence>
<evidence type="ECO:0000256" key="7">
    <source>
        <dbReference type="ARBA" id="ARBA00022679"/>
    </source>
</evidence>
<dbReference type="RefSeq" id="WP_405336924.1">
    <property type="nucleotide sequence ID" value="NZ_JBANFI010000001.1"/>
</dbReference>
<keyword evidence="9 13" id="KW-0418">Kinase</keyword>
<keyword evidence="11 13" id="KW-0443">Lipid metabolism</keyword>
<evidence type="ECO:0000256" key="1">
    <source>
        <dbReference type="ARBA" id="ARBA00002274"/>
    </source>
</evidence>
<dbReference type="EMBL" id="JBANFI010000001">
    <property type="protein sequence ID" value="MFK7159945.1"/>
    <property type="molecule type" value="Genomic_DNA"/>
</dbReference>